<reference evidence="2" key="2">
    <citation type="journal article" date="2021" name="PeerJ">
        <title>Extensive microbial diversity within the chicken gut microbiome revealed by metagenomics and culture.</title>
        <authorList>
            <person name="Gilroy R."/>
            <person name="Ravi A."/>
            <person name="Getino M."/>
            <person name="Pursley I."/>
            <person name="Horton D.L."/>
            <person name="Alikhan N.F."/>
            <person name="Baker D."/>
            <person name="Gharbi K."/>
            <person name="Hall N."/>
            <person name="Watson M."/>
            <person name="Adriaenssens E.M."/>
            <person name="Foster-Nyarko E."/>
            <person name="Jarju S."/>
            <person name="Secka A."/>
            <person name="Antonio M."/>
            <person name="Oren A."/>
            <person name="Chaudhuri R.R."/>
            <person name="La Ragione R."/>
            <person name="Hildebrand F."/>
            <person name="Pallen M.J."/>
        </authorList>
    </citation>
    <scope>NUCLEOTIDE SEQUENCE</scope>
    <source>
        <strain evidence="2">G3-3990</strain>
    </source>
</reference>
<gene>
    <name evidence="2" type="ORF">IAA73_11845</name>
</gene>
<evidence type="ECO:0000313" key="2">
    <source>
        <dbReference type="EMBL" id="MBO8461002.1"/>
    </source>
</evidence>
<keyword evidence="1" id="KW-1133">Transmembrane helix</keyword>
<proteinExistence type="predicted"/>
<accession>A0A9D9HVA9</accession>
<organism evidence="2 3">
    <name type="scientific">Candidatus Gallipaludibacter merdavium</name>
    <dbReference type="NCBI Taxonomy" id="2840839"/>
    <lineage>
        <taxon>Bacteria</taxon>
        <taxon>Pseudomonadati</taxon>
        <taxon>Bacteroidota</taxon>
        <taxon>Bacteroidia</taxon>
        <taxon>Bacteroidales</taxon>
        <taxon>Candidatus Gallipaludibacter</taxon>
    </lineage>
</organism>
<comment type="caution">
    <text evidence="2">The sequence shown here is derived from an EMBL/GenBank/DDBJ whole genome shotgun (WGS) entry which is preliminary data.</text>
</comment>
<dbReference type="AlphaFoldDB" id="A0A9D9HVA9"/>
<sequence length="224" mass="24535">MKFTAISIAILISAFCFLPFFVGKARADFVPFQSSYSQEVVLPLGETSVEKLYRTNNASVSGRTNCQVAVNEGKIVTKKVSKVYSSSSYQAKPIKTTHPYNATYSTNQYYTRKTCSPFSNNAYTVQKVDFPSQSFNFSTTAAVMPIATETKIVAPFSNTTTPVLYALTDNNGDDDWNTGGTGPFDNPGDVGQAPLADAILFLCLLALLYAVLKYFHPKQSTTEK</sequence>
<evidence type="ECO:0000313" key="3">
    <source>
        <dbReference type="Proteomes" id="UP000823641"/>
    </source>
</evidence>
<name>A0A9D9HVA9_9BACT</name>
<reference evidence="2" key="1">
    <citation type="submission" date="2020-10" db="EMBL/GenBank/DDBJ databases">
        <authorList>
            <person name="Gilroy R."/>
        </authorList>
    </citation>
    <scope>NUCLEOTIDE SEQUENCE</scope>
    <source>
        <strain evidence="2">G3-3990</strain>
    </source>
</reference>
<keyword evidence="1" id="KW-0472">Membrane</keyword>
<protein>
    <submittedName>
        <fullName evidence="2">Uncharacterized protein</fullName>
    </submittedName>
</protein>
<dbReference type="EMBL" id="JADIMG010000109">
    <property type="protein sequence ID" value="MBO8461002.1"/>
    <property type="molecule type" value="Genomic_DNA"/>
</dbReference>
<evidence type="ECO:0000256" key="1">
    <source>
        <dbReference type="SAM" id="Phobius"/>
    </source>
</evidence>
<feature type="transmembrane region" description="Helical" evidence="1">
    <location>
        <begin position="195"/>
        <end position="215"/>
    </location>
</feature>
<keyword evidence="1" id="KW-0812">Transmembrane</keyword>
<dbReference type="Proteomes" id="UP000823641">
    <property type="component" value="Unassembled WGS sequence"/>
</dbReference>